<organism evidence="14 15">
    <name type="scientific">Litorilinea aerophila</name>
    <dbReference type="NCBI Taxonomy" id="1204385"/>
    <lineage>
        <taxon>Bacteria</taxon>
        <taxon>Bacillati</taxon>
        <taxon>Chloroflexota</taxon>
        <taxon>Caldilineae</taxon>
        <taxon>Caldilineales</taxon>
        <taxon>Caldilineaceae</taxon>
        <taxon>Litorilinea</taxon>
    </lineage>
</organism>
<keyword evidence="10" id="KW-0129">CBS domain</keyword>
<dbReference type="Pfam" id="PF00571">
    <property type="entry name" value="CBS"/>
    <property type="match status" value="2"/>
</dbReference>
<feature type="transmembrane region" description="Helical" evidence="11">
    <location>
        <begin position="403"/>
        <end position="420"/>
    </location>
</feature>
<dbReference type="GO" id="GO:0034707">
    <property type="term" value="C:chloride channel complex"/>
    <property type="evidence" value="ECO:0007669"/>
    <property type="project" value="UniProtKB-KW"/>
</dbReference>
<reference evidence="14 15" key="1">
    <citation type="submission" date="2019-06" db="EMBL/GenBank/DDBJ databases">
        <title>Genome sequence of Litorilinea aerophila BAA-2444.</title>
        <authorList>
            <person name="Maclea K.S."/>
            <person name="Maurais E.G."/>
            <person name="Iannazzi L.C."/>
        </authorList>
    </citation>
    <scope>NUCLEOTIDE SEQUENCE [LARGE SCALE GENOMIC DNA]</scope>
    <source>
        <strain evidence="14 15">ATCC BAA-2444</strain>
    </source>
</reference>
<dbReference type="GO" id="GO:0006813">
    <property type="term" value="P:potassium ion transport"/>
    <property type="evidence" value="ECO:0007669"/>
    <property type="project" value="InterPro"/>
</dbReference>
<sequence>MKANGLWTALPIRWLDRWLPSEVPLLAGAAILVGLGAGGSVWLFKYLIEVATAFSFGWLAEQLLQPWGSWTVALVPVLGGLVVGLIVHFFVGVERHHGVAGIIESVALAGGRLRYWRIPAKALASVVSIGSGASVGPEDPSVQIGAGFGSMFGQLFRLSDERVRALVAGGAAAGIAAAFNAPIAGVFFSLELLLGELNGNAWGTIILASFVSAVFTQAVSGPQPAFHIPAYAFHSIGELPLYLGLGLVAGPIAALYVRLLYTFQDLFHLWHVPRWCKPMAAGLVVGLVGIWLPQLFGVGYGTIEAILAGQDLAIGLLLALLVGKLILTPVSIGGGFLGGVFAPSLFVGAVLGGAYGLVCEQLFPGLPLAPPAFAMVGMAAVLAGAVHAPLTAIILLFEMTNDYRIILPLMFAVTVSILVSQRLQRDSVYTLGLARHGIRIERGRDVEVLEAITVGEVMQRTPVLLFEDDTLEEATDKLMEIRAHGLPVLNRDGELTGILTVQDIERAQTAGKTRVSEACTRELVVAYPDESLAVALRRMGVRDIGRLPVVDRDNPRRLLGVLRRTDVIRAYDLALTRREALRHRAHQVRLGAVSGLNVEEIRIGQGAPCAGRRVSEVPWPRDSVIATLRRKRKTLIPHGDTVLQPGDILAVVAEGEALQEVRSLCGDGGAAHRNGRK</sequence>
<dbReference type="InParanoid" id="A0A540VK41"/>
<dbReference type="InterPro" id="IPR000644">
    <property type="entry name" value="CBS_dom"/>
</dbReference>
<keyword evidence="5" id="KW-0406">Ion transport</keyword>
<dbReference type="InterPro" id="IPR036721">
    <property type="entry name" value="RCK_C_sf"/>
</dbReference>
<dbReference type="SUPFAM" id="SSF54631">
    <property type="entry name" value="CBS-domain pair"/>
    <property type="match status" value="1"/>
</dbReference>
<dbReference type="GO" id="GO:0005254">
    <property type="term" value="F:chloride channel activity"/>
    <property type="evidence" value="ECO:0007669"/>
    <property type="project" value="UniProtKB-KW"/>
</dbReference>
<evidence type="ECO:0000256" key="9">
    <source>
        <dbReference type="ARBA" id="ARBA00023303"/>
    </source>
</evidence>
<dbReference type="PRINTS" id="PR00762">
    <property type="entry name" value="CLCHANNEL"/>
</dbReference>
<evidence type="ECO:0000256" key="3">
    <source>
        <dbReference type="ARBA" id="ARBA00022692"/>
    </source>
</evidence>
<evidence type="ECO:0000256" key="10">
    <source>
        <dbReference type="PROSITE-ProRule" id="PRU00703"/>
    </source>
</evidence>
<dbReference type="InterPro" id="IPR006037">
    <property type="entry name" value="RCK_C"/>
</dbReference>
<feature type="domain" description="CBS" evidence="13">
    <location>
        <begin position="458"/>
        <end position="514"/>
    </location>
</feature>
<evidence type="ECO:0000313" key="15">
    <source>
        <dbReference type="Proteomes" id="UP000317371"/>
    </source>
</evidence>
<evidence type="ECO:0000256" key="1">
    <source>
        <dbReference type="ARBA" id="ARBA00004141"/>
    </source>
</evidence>
<evidence type="ECO:0000256" key="2">
    <source>
        <dbReference type="ARBA" id="ARBA00022448"/>
    </source>
</evidence>
<dbReference type="CDD" id="cd00400">
    <property type="entry name" value="Voltage_gated_ClC"/>
    <property type="match status" value="1"/>
</dbReference>
<evidence type="ECO:0000259" key="13">
    <source>
        <dbReference type="PROSITE" id="PS51371"/>
    </source>
</evidence>
<feature type="transmembrane region" description="Helical" evidence="11">
    <location>
        <begin position="165"/>
        <end position="188"/>
    </location>
</feature>
<keyword evidence="15" id="KW-1185">Reference proteome</keyword>
<dbReference type="InterPro" id="IPR014743">
    <property type="entry name" value="Cl-channel_core"/>
</dbReference>
<feature type="transmembrane region" description="Helical" evidence="11">
    <location>
        <begin position="371"/>
        <end position="397"/>
    </location>
</feature>
<evidence type="ECO:0000256" key="6">
    <source>
        <dbReference type="ARBA" id="ARBA00023136"/>
    </source>
</evidence>
<dbReference type="SMART" id="SM00116">
    <property type="entry name" value="CBS"/>
    <property type="match status" value="2"/>
</dbReference>
<dbReference type="EMBL" id="VIGC01000004">
    <property type="protein sequence ID" value="TQE97140.1"/>
    <property type="molecule type" value="Genomic_DNA"/>
</dbReference>
<dbReference type="Pfam" id="PF00654">
    <property type="entry name" value="Voltage_CLC"/>
    <property type="match status" value="1"/>
</dbReference>
<dbReference type="Gene3D" id="3.30.70.1450">
    <property type="entry name" value="Regulator of K+ conductance, C-terminal domain"/>
    <property type="match status" value="1"/>
</dbReference>
<evidence type="ECO:0000259" key="12">
    <source>
        <dbReference type="PROSITE" id="PS51202"/>
    </source>
</evidence>
<dbReference type="Gene3D" id="3.10.580.10">
    <property type="entry name" value="CBS-domain"/>
    <property type="match status" value="2"/>
</dbReference>
<evidence type="ECO:0000313" key="14">
    <source>
        <dbReference type="EMBL" id="TQE97140.1"/>
    </source>
</evidence>
<gene>
    <name evidence="14" type="ORF">FKZ61_03705</name>
</gene>
<feature type="transmembrane region" description="Helical" evidence="11">
    <location>
        <begin position="239"/>
        <end position="259"/>
    </location>
</feature>
<dbReference type="PANTHER" id="PTHR43427">
    <property type="entry name" value="CHLORIDE CHANNEL PROTEIN CLC-E"/>
    <property type="match status" value="1"/>
</dbReference>
<dbReference type="SUPFAM" id="SSF81340">
    <property type="entry name" value="Clc chloride channel"/>
    <property type="match status" value="1"/>
</dbReference>
<feature type="transmembrane region" description="Helical" evidence="11">
    <location>
        <begin position="279"/>
        <end position="300"/>
    </location>
</feature>
<proteinExistence type="predicted"/>
<feature type="domain" description="CBS" evidence="13">
    <location>
        <begin position="519"/>
        <end position="581"/>
    </location>
</feature>
<keyword evidence="6 11" id="KW-0472">Membrane</keyword>
<dbReference type="AlphaFoldDB" id="A0A540VK41"/>
<feature type="transmembrane region" description="Helical" evidence="11">
    <location>
        <begin position="23"/>
        <end position="47"/>
    </location>
</feature>
<dbReference type="PROSITE" id="PS51202">
    <property type="entry name" value="RCK_C"/>
    <property type="match status" value="1"/>
</dbReference>
<keyword evidence="8" id="KW-0868">Chloride</keyword>
<evidence type="ECO:0000256" key="7">
    <source>
        <dbReference type="ARBA" id="ARBA00023173"/>
    </source>
</evidence>
<feature type="transmembrane region" description="Helical" evidence="11">
    <location>
        <begin position="67"/>
        <end position="91"/>
    </location>
</feature>
<feature type="transmembrane region" description="Helical" evidence="11">
    <location>
        <begin position="200"/>
        <end position="219"/>
    </location>
</feature>
<dbReference type="GO" id="GO:0008324">
    <property type="term" value="F:monoatomic cation transmembrane transporter activity"/>
    <property type="evidence" value="ECO:0007669"/>
    <property type="project" value="InterPro"/>
</dbReference>
<accession>A0A540VK41</accession>
<comment type="subcellular location">
    <subcellularLocation>
        <location evidence="1">Membrane</location>
        <topology evidence="1">Multi-pass membrane protein</topology>
    </subcellularLocation>
</comment>
<evidence type="ECO:0000256" key="5">
    <source>
        <dbReference type="ARBA" id="ARBA00023065"/>
    </source>
</evidence>
<dbReference type="PROSITE" id="PS51371">
    <property type="entry name" value="CBS"/>
    <property type="match status" value="2"/>
</dbReference>
<feature type="domain" description="RCK C-terminal" evidence="12">
    <location>
        <begin position="586"/>
        <end position="667"/>
    </location>
</feature>
<dbReference type="PANTHER" id="PTHR43427:SF6">
    <property type="entry name" value="CHLORIDE CHANNEL PROTEIN CLC-E"/>
    <property type="match status" value="1"/>
</dbReference>
<keyword evidence="2" id="KW-0813">Transport</keyword>
<keyword evidence="4 11" id="KW-1133">Transmembrane helix</keyword>
<dbReference type="InterPro" id="IPR001807">
    <property type="entry name" value="ClC"/>
</dbReference>
<dbReference type="Proteomes" id="UP000317371">
    <property type="component" value="Unassembled WGS sequence"/>
</dbReference>
<evidence type="ECO:0000256" key="8">
    <source>
        <dbReference type="ARBA" id="ARBA00023214"/>
    </source>
</evidence>
<keyword evidence="3 11" id="KW-0812">Transmembrane</keyword>
<dbReference type="InterPro" id="IPR050368">
    <property type="entry name" value="ClC-type_chloride_channel"/>
</dbReference>
<keyword evidence="7" id="KW-0869">Chloride channel</keyword>
<dbReference type="OrthoDB" id="9812438at2"/>
<dbReference type="Pfam" id="PF02080">
    <property type="entry name" value="TrkA_C"/>
    <property type="match status" value="1"/>
</dbReference>
<dbReference type="SUPFAM" id="SSF116726">
    <property type="entry name" value="TrkA C-terminal domain-like"/>
    <property type="match status" value="1"/>
</dbReference>
<feature type="transmembrane region" description="Helical" evidence="11">
    <location>
        <begin position="312"/>
        <end position="330"/>
    </location>
</feature>
<name>A0A540VK41_9CHLR</name>
<protein>
    <submittedName>
        <fullName evidence="14">CBS domain-containing protein</fullName>
    </submittedName>
</protein>
<dbReference type="Gene3D" id="1.10.3080.10">
    <property type="entry name" value="Clc chloride channel"/>
    <property type="match status" value="1"/>
</dbReference>
<comment type="caution">
    <text evidence="14">The sequence shown here is derived from an EMBL/GenBank/DDBJ whole genome shotgun (WGS) entry which is preliminary data.</text>
</comment>
<evidence type="ECO:0000256" key="11">
    <source>
        <dbReference type="SAM" id="Phobius"/>
    </source>
</evidence>
<evidence type="ECO:0000256" key="4">
    <source>
        <dbReference type="ARBA" id="ARBA00022989"/>
    </source>
</evidence>
<dbReference type="InterPro" id="IPR046342">
    <property type="entry name" value="CBS_dom_sf"/>
</dbReference>
<keyword evidence="9" id="KW-0407">Ion channel</keyword>
<dbReference type="RefSeq" id="WP_141608736.1">
    <property type="nucleotide sequence ID" value="NZ_VIGC02000004.1"/>
</dbReference>
<feature type="transmembrane region" description="Helical" evidence="11">
    <location>
        <begin position="336"/>
        <end position="359"/>
    </location>
</feature>